<feature type="transmembrane region" description="Helical" evidence="10">
    <location>
        <begin position="52"/>
        <end position="73"/>
    </location>
</feature>
<dbReference type="InParanoid" id="A0A671XAE9"/>
<dbReference type="GO" id="GO:0004930">
    <property type="term" value="F:G protein-coupled receptor activity"/>
    <property type="evidence" value="ECO:0007669"/>
    <property type="project" value="UniProtKB-KW"/>
</dbReference>
<keyword evidence="4 9" id="KW-0297">G-protein coupled receptor</keyword>
<feature type="transmembrane region" description="Helical" evidence="10">
    <location>
        <begin position="124"/>
        <end position="145"/>
    </location>
</feature>
<feature type="transmembrane region" description="Helical" evidence="10">
    <location>
        <begin position="17"/>
        <end position="40"/>
    </location>
</feature>
<evidence type="ECO:0000313" key="12">
    <source>
        <dbReference type="Ensembl" id="ENSSAUP00010045880.1"/>
    </source>
</evidence>
<dbReference type="GeneTree" id="ENSGT00940000164014"/>
<keyword evidence="7" id="KW-0325">Glycoprotein</keyword>
<evidence type="ECO:0000256" key="1">
    <source>
        <dbReference type="ARBA" id="ARBA00004141"/>
    </source>
</evidence>
<accession>A0A671XAE9</accession>
<evidence type="ECO:0000256" key="3">
    <source>
        <dbReference type="ARBA" id="ARBA00022989"/>
    </source>
</evidence>
<reference evidence="12" key="1">
    <citation type="submission" date="2021-04" db="EMBL/GenBank/DDBJ databases">
        <authorList>
            <consortium name="Wellcome Sanger Institute Data Sharing"/>
        </authorList>
    </citation>
    <scope>NUCLEOTIDE SEQUENCE [LARGE SCALE GENOMIC DNA]</scope>
</reference>
<sequence length="186" mass="20869">QDNISDPDGIYLIPPGIKVVTCIIISIGLCLTPTAIYAVCSLVRKDHVAPIYVINLLISDLIQFCCLIVLVAAQEDLITFQIGFYLYKLGFLASVGFMMCVALERYLVIACPLWYSFRGTIKTPVVICIVVWVLPPVLISSRFWIYFKVYLVIHATYLLLPLPLFIFFLGGTIRALSASRVRSDEK</sequence>
<dbReference type="PANTHER" id="PTHR24232">
    <property type="entry name" value="G-PROTEIN COUPLED RECEPTOR"/>
    <property type="match status" value="1"/>
</dbReference>
<keyword evidence="13" id="KW-1185">Reference proteome</keyword>
<dbReference type="GO" id="GO:0035025">
    <property type="term" value="P:positive regulation of Rho protein signal transduction"/>
    <property type="evidence" value="ECO:0007669"/>
    <property type="project" value="TreeGrafter"/>
</dbReference>
<dbReference type="PROSITE" id="PS00237">
    <property type="entry name" value="G_PROTEIN_RECEP_F1_1"/>
    <property type="match status" value="1"/>
</dbReference>
<dbReference type="PROSITE" id="PS50262">
    <property type="entry name" value="G_PROTEIN_RECEP_F1_2"/>
    <property type="match status" value="1"/>
</dbReference>
<keyword evidence="2 9" id="KW-0812">Transmembrane</keyword>
<evidence type="ECO:0000256" key="7">
    <source>
        <dbReference type="ARBA" id="ARBA00023180"/>
    </source>
</evidence>
<dbReference type="InterPro" id="IPR000276">
    <property type="entry name" value="GPCR_Rhodpsn"/>
</dbReference>
<evidence type="ECO:0000256" key="5">
    <source>
        <dbReference type="ARBA" id="ARBA00023136"/>
    </source>
</evidence>
<dbReference type="PRINTS" id="PR00237">
    <property type="entry name" value="GPCRRHODOPSN"/>
</dbReference>
<dbReference type="InterPro" id="IPR017452">
    <property type="entry name" value="GPCR_Rhodpsn_7TM"/>
</dbReference>
<evidence type="ECO:0000256" key="4">
    <source>
        <dbReference type="ARBA" id="ARBA00023040"/>
    </source>
</evidence>
<protein>
    <recommendedName>
        <fullName evidence="11">G-protein coupled receptors family 1 profile domain-containing protein</fullName>
    </recommendedName>
</protein>
<evidence type="ECO:0000259" key="11">
    <source>
        <dbReference type="PROSITE" id="PS50262"/>
    </source>
</evidence>
<evidence type="ECO:0000256" key="6">
    <source>
        <dbReference type="ARBA" id="ARBA00023170"/>
    </source>
</evidence>
<reference evidence="12" key="3">
    <citation type="submission" date="2025-09" db="UniProtKB">
        <authorList>
            <consortium name="Ensembl"/>
        </authorList>
    </citation>
    <scope>IDENTIFICATION</scope>
</reference>
<name>A0A671XAE9_SPAAU</name>
<dbReference type="GO" id="GO:0005886">
    <property type="term" value="C:plasma membrane"/>
    <property type="evidence" value="ECO:0007669"/>
    <property type="project" value="TreeGrafter"/>
</dbReference>
<keyword evidence="3 10" id="KW-1133">Transmembrane helix</keyword>
<dbReference type="PANTHER" id="PTHR24232:SF85">
    <property type="entry name" value="G-PROTEIN COUPLED RECEPTOR 4"/>
    <property type="match status" value="1"/>
</dbReference>
<dbReference type="AlphaFoldDB" id="A0A671XAE9"/>
<dbReference type="SUPFAM" id="SSF81321">
    <property type="entry name" value="Family A G protein-coupled receptor-like"/>
    <property type="match status" value="1"/>
</dbReference>
<evidence type="ECO:0000256" key="2">
    <source>
        <dbReference type="ARBA" id="ARBA00022692"/>
    </source>
</evidence>
<comment type="similarity">
    <text evidence="9">Belongs to the G-protein coupled receptor 1 family.</text>
</comment>
<keyword evidence="8 9" id="KW-0807">Transducer</keyword>
<dbReference type="GO" id="GO:0007200">
    <property type="term" value="P:phospholipase C-activating G protein-coupled receptor signaling pathway"/>
    <property type="evidence" value="ECO:0007669"/>
    <property type="project" value="TreeGrafter"/>
</dbReference>
<evidence type="ECO:0000256" key="8">
    <source>
        <dbReference type="ARBA" id="ARBA00023224"/>
    </source>
</evidence>
<comment type="subcellular location">
    <subcellularLocation>
        <location evidence="1">Membrane</location>
        <topology evidence="1">Multi-pass membrane protein</topology>
    </subcellularLocation>
</comment>
<dbReference type="Gene3D" id="1.20.1070.10">
    <property type="entry name" value="Rhodopsin 7-helix transmembrane proteins"/>
    <property type="match status" value="1"/>
</dbReference>
<proteinExistence type="inferred from homology"/>
<evidence type="ECO:0000256" key="10">
    <source>
        <dbReference type="SAM" id="Phobius"/>
    </source>
</evidence>
<evidence type="ECO:0000256" key="9">
    <source>
        <dbReference type="RuleBase" id="RU000688"/>
    </source>
</evidence>
<dbReference type="Ensembl" id="ENSSAUT00010048232.1">
    <property type="protein sequence ID" value="ENSSAUP00010045880.1"/>
    <property type="gene ID" value="ENSSAUG00010019143.1"/>
</dbReference>
<feature type="transmembrane region" description="Helical" evidence="10">
    <location>
        <begin position="151"/>
        <end position="176"/>
    </location>
</feature>
<keyword evidence="5 10" id="KW-0472">Membrane</keyword>
<keyword evidence="6 9" id="KW-0675">Receptor</keyword>
<dbReference type="Pfam" id="PF00001">
    <property type="entry name" value="7tm_1"/>
    <property type="match status" value="1"/>
</dbReference>
<reference evidence="12" key="2">
    <citation type="submission" date="2025-08" db="UniProtKB">
        <authorList>
            <consortium name="Ensembl"/>
        </authorList>
    </citation>
    <scope>IDENTIFICATION</scope>
</reference>
<feature type="domain" description="G-protein coupled receptors family 1 profile" evidence="11">
    <location>
        <begin position="31"/>
        <end position="134"/>
    </location>
</feature>
<dbReference type="OMA" id="VYLVIHA"/>
<dbReference type="Proteomes" id="UP000472265">
    <property type="component" value="Chromosome 15"/>
</dbReference>
<evidence type="ECO:0000313" key="13">
    <source>
        <dbReference type="Proteomes" id="UP000472265"/>
    </source>
</evidence>
<feature type="transmembrane region" description="Helical" evidence="10">
    <location>
        <begin position="85"/>
        <end position="103"/>
    </location>
</feature>
<organism evidence="12 13">
    <name type="scientific">Sparus aurata</name>
    <name type="common">Gilthead sea bream</name>
    <dbReference type="NCBI Taxonomy" id="8175"/>
    <lineage>
        <taxon>Eukaryota</taxon>
        <taxon>Metazoa</taxon>
        <taxon>Chordata</taxon>
        <taxon>Craniata</taxon>
        <taxon>Vertebrata</taxon>
        <taxon>Euteleostomi</taxon>
        <taxon>Actinopterygii</taxon>
        <taxon>Neopterygii</taxon>
        <taxon>Teleostei</taxon>
        <taxon>Neoteleostei</taxon>
        <taxon>Acanthomorphata</taxon>
        <taxon>Eupercaria</taxon>
        <taxon>Spariformes</taxon>
        <taxon>Sparidae</taxon>
        <taxon>Sparus</taxon>
    </lineage>
</organism>